<dbReference type="AlphaFoldDB" id="A0A9Q1CCM3"/>
<dbReference type="EMBL" id="JAIZAY010000005">
    <property type="protein sequence ID" value="KAJ8042475.1"/>
    <property type="molecule type" value="Genomic_DNA"/>
</dbReference>
<evidence type="ECO:0000313" key="2">
    <source>
        <dbReference type="Proteomes" id="UP001152320"/>
    </source>
</evidence>
<dbReference type="PANTHER" id="PTHR46704:SF1">
    <property type="entry name" value="TELOMERE LENGTH REGULATION PROTEIN TEL2 HOMOLOG"/>
    <property type="match status" value="1"/>
</dbReference>
<reference evidence="1" key="1">
    <citation type="submission" date="2021-10" db="EMBL/GenBank/DDBJ databases">
        <title>Tropical sea cucumber genome reveals ecological adaptation and Cuvierian tubules defense mechanism.</title>
        <authorList>
            <person name="Chen T."/>
        </authorList>
    </citation>
    <scope>NUCLEOTIDE SEQUENCE</scope>
    <source>
        <strain evidence="1">Nanhai2018</strain>
        <tissue evidence="1">Muscle</tissue>
    </source>
</reference>
<keyword evidence="2" id="KW-1185">Reference proteome</keyword>
<name>A0A9Q1CCM3_HOLLE</name>
<protein>
    <submittedName>
        <fullName evidence="1">Uncharacterized protein</fullName>
    </submittedName>
</protein>
<organism evidence="1 2">
    <name type="scientific">Holothuria leucospilota</name>
    <name type="common">Black long sea cucumber</name>
    <name type="synonym">Mertensiothuria leucospilota</name>
    <dbReference type="NCBI Taxonomy" id="206669"/>
    <lineage>
        <taxon>Eukaryota</taxon>
        <taxon>Metazoa</taxon>
        <taxon>Echinodermata</taxon>
        <taxon>Eleutherozoa</taxon>
        <taxon>Echinozoa</taxon>
        <taxon>Holothuroidea</taxon>
        <taxon>Aspidochirotacea</taxon>
        <taxon>Aspidochirotida</taxon>
        <taxon>Holothuriidae</taxon>
        <taxon>Holothuria</taxon>
    </lineage>
</organism>
<proteinExistence type="predicted"/>
<dbReference type="Proteomes" id="UP001152320">
    <property type="component" value="Chromosome 5"/>
</dbReference>
<dbReference type="PANTHER" id="PTHR46704">
    <property type="entry name" value="CXC DOMAIN-CONTAINING PROTEIN-RELATED"/>
    <property type="match status" value="1"/>
</dbReference>
<sequence length="144" mass="16319">MMHILHHRHMHRGRSSVHYLPMIDMYPGDKTCILSTLEFISNLATKHHVPPVVTFDQPLYWKAAAEIISASPENSRLKEFILILGTFYTLMNLLGATDTLMNGTGPKNILEVVYGETAVVYTMTVNLVKEQSVVIGWWTSVFTK</sequence>
<accession>A0A9Q1CCM3</accession>
<gene>
    <name evidence="1" type="ORF">HOLleu_13540</name>
</gene>
<comment type="caution">
    <text evidence="1">The sequence shown here is derived from an EMBL/GenBank/DDBJ whole genome shotgun (WGS) entry which is preliminary data.</text>
</comment>
<evidence type="ECO:0000313" key="1">
    <source>
        <dbReference type="EMBL" id="KAJ8042475.1"/>
    </source>
</evidence>
<dbReference type="OrthoDB" id="5982392at2759"/>